<dbReference type="PROSITE" id="PS50882">
    <property type="entry name" value="YTH"/>
    <property type="match status" value="1"/>
</dbReference>
<dbReference type="Pfam" id="PF04146">
    <property type="entry name" value="YTH"/>
    <property type="match status" value="1"/>
</dbReference>
<dbReference type="OrthoDB" id="306690at2759"/>
<proteinExistence type="predicted"/>
<dbReference type="PANTHER" id="PTHR12357:SF89">
    <property type="entry name" value="YTH DOMAIN-CONTAINING FAMILY PROTEIN"/>
    <property type="match status" value="1"/>
</dbReference>
<dbReference type="EMBL" id="LGAV01000009">
    <property type="protein sequence ID" value="KOS12751.1"/>
    <property type="molecule type" value="Genomic_DNA"/>
</dbReference>
<gene>
    <name evidence="2" type="ORF">Malapachy_1341</name>
</gene>
<dbReference type="GO" id="GO:1990247">
    <property type="term" value="F:N6-methyladenosine-containing RNA reader activity"/>
    <property type="evidence" value="ECO:0007669"/>
    <property type="project" value="TreeGrafter"/>
</dbReference>
<dbReference type="RefSeq" id="XP_017990383.1">
    <property type="nucleotide sequence ID" value="XM_018135846.1"/>
</dbReference>
<dbReference type="GeneID" id="28727721"/>
<dbReference type="InterPro" id="IPR007275">
    <property type="entry name" value="YTH_domain"/>
</dbReference>
<reference evidence="2 3" key="1">
    <citation type="submission" date="2015-07" db="EMBL/GenBank/DDBJ databases">
        <title>Draft Genome Sequence of Malassezia furfur CBS1878 and Malassezia pachydermatis CBS1879.</title>
        <authorList>
            <person name="Triana S."/>
            <person name="Ohm R."/>
            <person name="Gonzalez A."/>
            <person name="DeCock H."/>
            <person name="Restrepo S."/>
            <person name="Celis A."/>
        </authorList>
    </citation>
    <scope>NUCLEOTIDE SEQUENCE [LARGE SCALE GENOMIC DNA]</scope>
    <source>
        <strain evidence="2 3">CBS 1879</strain>
    </source>
</reference>
<dbReference type="PANTHER" id="PTHR12357">
    <property type="entry name" value="YTH YT521-B HOMOLOGY DOMAIN-CONTAINING"/>
    <property type="match status" value="1"/>
</dbReference>
<dbReference type="CDD" id="cd21134">
    <property type="entry name" value="YTH"/>
    <property type="match status" value="1"/>
</dbReference>
<name>A0A0M8MSH8_9BASI</name>
<dbReference type="GO" id="GO:0061157">
    <property type="term" value="P:mRNA destabilization"/>
    <property type="evidence" value="ECO:0007669"/>
    <property type="project" value="TreeGrafter"/>
</dbReference>
<comment type="caution">
    <text evidence="2">The sequence shown here is derived from an EMBL/GenBank/DDBJ whole genome shotgun (WGS) entry which is preliminary data.</text>
</comment>
<protein>
    <submittedName>
        <fullName evidence="2">Yth-domain-containing protein</fullName>
    </submittedName>
</protein>
<dbReference type="GO" id="GO:0005737">
    <property type="term" value="C:cytoplasm"/>
    <property type="evidence" value="ECO:0007669"/>
    <property type="project" value="TreeGrafter"/>
</dbReference>
<evidence type="ECO:0000313" key="2">
    <source>
        <dbReference type="EMBL" id="KOS12751.1"/>
    </source>
</evidence>
<organism evidence="2 3">
    <name type="scientific">Malassezia pachydermatis</name>
    <dbReference type="NCBI Taxonomy" id="77020"/>
    <lineage>
        <taxon>Eukaryota</taxon>
        <taxon>Fungi</taxon>
        <taxon>Dikarya</taxon>
        <taxon>Basidiomycota</taxon>
        <taxon>Ustilaginomycotina</taxon>
        <taxon>Malasseziomycetes</taxon>
        <taxon>Malasseziales</taxon>
        <taxon>Malasseziaceae</taxon>
        <taxon>Malassezia</taxon>
    </lineage>
</organism>
<evidence type="ECO:0000313" key="3">
    <source>
        <dbReference type="Proteomes" id="UP000037751"/>
    </source>
</evidence>
<dbReference type="InterPro" id="IPR045168">
    <property type="entry name" value="YTH_prot"/>
</dbReference>
<feature type="domain" description="YTH" evidence="1">
    <location>
        <begin position="9"/>
        <end position="145"/>
    </location>
</feature>
<dbReference type="GO" id="GO:0003729">
    <property type="term" value="F:mRNA binding"/>
    <property type="evidence" value="ECO:0007669"/>
    <property type="project" value="TreeGrafter"/>
</dbReference>
<dbReference type="VEuPathDB" id="FungiDB:Malapachy_1341"/>
<evidence type="ECO:0000259" key="1">
    <source>
        <dbReference type="PROSITE" id="PS50882"/>
    </source>
</evidence>
<dbReference type="AlphaFoldDB" id="A0A0M8MSH8"/>
<dbReference type="Proteomes" id="UP000037751">
    <property type="component" value="Unassembled WGS sequence"/>
</dbReference>
<dbReference type="Gene3D" id="3.10.590.10">
    <property type="entry name" value="ph1033 like domains"/>
    <property type="match status" value="1"/>
</dbReference>
<accession>A0A0M8MSH8</accession>
<keyword evidence="3" id="KW-1185">Reference proteome</keyword>
<sequence>MMLSLPMPARAFVIKSFTEVDIQRSLRFGVWTSTEKGNNRLDRAWQKSSSLGPIYLFFSVNGSGLFCGVAQMMSGLDYTKNTDIWAEGNRWKGLFHVRWLIVKDIPNSQLRHILLYNTPEVKPVTQSRDTQELLQEVAANMLHIFCTYAGSTSLYTPGHNGLM</sequence>
<dbReference type="STRING" id="77020.A0A0M8MSH8"/>